<evidence type="ECO:0000313" key="1">
    <source>
        <dbReference type="EMBL" id="ABP54128.1"/>
    </source>
</evidence>
<keyword evidence="2" id="KW-1185">Reference proteome</keyword>
<dbReference type="EMBL" id="CP000667">
    <property type="protein sequence ID" value="ABP54128.1"/>
    <property type="molecule type" value="Genomic_DNA"/>
</dbReference>
<name>A4X5H8_SALTO</name>
<gene>
    <name evidence="1" type="ordered locus">Strop_1664</name>
</gene>
<dbReference type="Proteomes" id="UP000000235">
    <property type="component" value="Chromosome"/>
</dbReference>
<sequence length="159" mass="17062">MTSGGCLLVAGASAGKRLYPLVSELAADGIPGAVTCRVLNIAGQPYYRWLARPVTSAEEVAAYRADALFDAHPDDPEFGYRPGRGHLAWPGVHGQPRPCRPSGRCTSPPVATPASLCRHRLHLLVRRQRTSHQLSRFQADLAAQGGCGGPGDRWVRGSR</sequence>
<evidence type="ECO:0000313" key="2">
    <source>
        <dbReference type="Proteomes" id="UP000000235"/>
    </source>
</evidence>
<accession>A4X5H8</accession>
<dbReference type="eggNOG" id="COG2801">
    <property type="taxonomic scope" value="Bacteria"/>
</dbReference>
<organism evidence="1 2">
    <name type="scientific">Salinispora tropica (strain ATCC BAA-916 / DSM 44818 / JCM 13857 / NBRC 105044 / CNB-440)</name>
    <dbReference type="NCBI Taxonomy" id="369723"/>
    <lineage>
        <taxon>Bacteria</taxon>
        <taxon>Bacillati</taxon>
        <taxon>Actinomycetota</taxon>
        <taxon>Actinomycetes</taxon>
        <taxon>Micromonosporales</taxon>
        <taxon>Micromonosporaceae</taxon>
        <taxon>Salinispora</taxon>
    </lineage>
</organism>
<proteinExistence type="predicted"/>
<dbReference type="STRING" id="369723.Strop_1664"/>
<protein>
    <submittedName>
        <fullName evidence="1">Uncharacterized protein</fullName>
    </submittedName>
</protein>
<dbReference type="HOGENOM" id="CLU_1659508_0_0_11"/>
<dbReference type="AlphaFoldDB" id="A4X5H8"/>
<dbReference type="KEGG" id="stp:Strop_1664"/>
<reference evidence="2" key="1">
    <citation type="journal article" date="2007" name="Proc. Natl. Acad. Sci. U.S.A.">
        <title>Genome sequencing reveals complex secondary metabolome in the marine actinomycete Salinispora tropica.</title>
        <authorList>
            <person name="Udwary D.W."/>
            <person name="Zeigler L."/>
            <person name="Asolkar R.N."/>
            <person name="Singan V."/>
            <person name="Lapidus A."/>
            <person name="Fenical W."/>
            <person name="Jensen P.R."/>
            <person name="Moore B.S."/>
        </authorList>
    </citation>
    <scope>NUCLEOTIDE SEQUENCE [LARGE SCALE GENOMIC DNA]</scope>
    <source>
        <strain evidence="2">ATCC BAA-916 / DSM 44818 / CNB-440</strain>
    </source>
</reference>